<dbReference type="EMBL" id="BSNG01000001">
    <property type="protein sequence ID" value="GLQ08758.1"/>
    <property type="molecule type" value="Genomic_DNA"/>
</dbReference>
<feature type="domain" description="PBP" evidence="3">
    <location>
        <begin position="20"/>
        <end position="306"/>
    </location>
</feature>
<sequence length="338" mass="35257">MKTALYASAAVIALAAFGTTAAFAQSRDTIQIAGSSTVLPFASIVAEEFGAAFPEFKTPVVGSGGTGGGLKQFCEGVGDNTIDIANASREIKDSEREACTAAGVTDIREIQFGYDGIVFASAASGPDFALTPVQVYKAIAAKVPVDGALVDNPYTKWSEIDASLPDQPIALAIPGTNHGTREVFQLEVVDAGAEEAGLPEGLTEEEHTAALTTFRQDVVVEISGDYTETLARLTSNPNTVGVFGLSFYDQNKDTLKVATVNGITPSNETVAAGEYPVSRPLFFYVKGQHIGTIPGIEEYVQFFLSESAAGGSLEAAGLIPQPEEKTAEVLAAFEAGAQ</sequence>
<evidence type="ECO:0000256" key="2">
    <source>
        <dbReference type="SAM" id="SignalP"/>
    </source>
</evidence>
<evidence type="ECO:0000259" key="3">
    <source>
        <dbReference type="Pfam" id="PF12849"/>
    </source>
</evidence>
<organism evidence="4 5">
    <name type="scientific">Devosia yakushimensis</name>
    <dbReference type="NCBI Taxonomy" id="470028"/>
    <lineage>
        <taxon>Bacteria</taxon>
        <taxon>Pseudomonadati</taxon>
        <taxon>Pseudomonadota</taxon>
        <taxon>Alphaproteobacteria</taxon>
        <taxon>Hyphomicrobiales</taxon>
        <taxon>Devosiaceae</taxon>
        <taxon>Devosia</taxon>
    </lineage>
</organism>
<gene>
    <name evidence="4" type="ORF">GCM10007913_06900</name>
</gene>
<dbReference type="SUPFAM" id="SSF53850">
    <property type="entry name" value="Periplasmic binding protein-like II"/>
    <property type="match status" value="1"/>
</dbReference>
<dbReference type="PANTHER" id="PTHR30570:SF1">
    <property type="entry name" value="PHOSPHATE-BINDING PROTEIN PSTS"/>
    <property type="match status" value="1"/>
</dbReference>
<dbReference type="Proteomes" id="UP001161406">
    <property type="component" value="Unassembled WGS sequence"/>
</dbReference>
<dbReference type="InterPro" id="IPR050811">
    <property type="entry name" value="Phosphate_ABC_transporter"/>
</dbReference>
<evidence type="ECO:0000313" key="4">
    <source>
        <dbReference type="EMBL" id="GLQ08758.1"/>
    </source>
</evidence>
<dbReference type="Pfam" id="PF12849">
    <property type="entry name" value="PBP_like_2"/>
    <property type="match status" value="1"/>
</dbReference>
<name>A0ABQ5UAV9_9HYPH</name>
<comment type="caution">
    <text evidence="4">The sequence shown here is derived from an EMBL/GenBank/DDBJ whole genome shotgun (WGS) entry which is preliminary data.</text>
</comment>
<evidence type="ECO:0000313" key="5">
    <source>
        <dbReference type="Proteomes" id="UP001161406"/>
    </source>
</evidence>
<dbReference type="PANTHER" id="PTHR30570">
    <property type="entry name" value="PERIPLASMIC PHOSPHATE BINDING COMPONENT OF PHOSPHATE ABC TRANSPORTER"/>
    <property type="match status" value="1"/>
</dbReference>
<accession>A0ABQ5UAV9</accession>
<dbReference type="RefSeq" id="WP_284387932.1">
    <property type="nucleotide sequence ID" value="NZ_BSNG01000001.1"/>
</dbReference>
<reference evidence="4" key="2">
    <citation type="submission" date="2023-01" db="EMBL/GenBank/DDBJ databases">
        <title>Draft genome sequence of Devosia yakushimensis strain NBRC 103855.</title>
        <authorList>
            <person name="Sun Q."/>
            <person name="Mori K."/>
        </authorList>
    </citation>
    <scope>NUCLEOTIDE SEQUENCE</scope>
    <source>
        <strain evidence="4">NBRC 103855</strain>
    </source>
</reference>
<dbReference type="InterPro" id="IPR024370">
    <property type="entry name" value="PBP_domain"/>
</dbReference>
<proteinExistence type="predicted"/>
<evidence type="ECO:0000256" key="1">
    <source>
        <dbReference type="ARBA" id="ARBA00022729"/>
    </source>
</evidence>
<keyword evidence="5" id="KW-1185">Reference proteome</keyword>
<dbReference type="Gene3D" id="3.40.190.10">
    <property type="entry name" value="Periplasmic binding protein-like II"/>
    <property type="match status" value="2"/>
</dbReference>
<protein>
    <submittedName>
        <fullName evidence="4">Phosphonate ABC transporter substrate-binding protein</fullName>
    </submittedName>
</protein>
<keyword evidence="1 2" id="KW-0732">Signal</keyword>
<feature type="signal peptide" evidence="2">
    <location>
        <begin position="1"/>
        <end position="24"/>
    </location>
</feature>
<reference evidence="4" key="1">
    <citation type="journal article" date="2014" name="Int. J. Syst. Evol. Microbiol.">
        <title>Complete genome of a new Firmicutes species belonging to the dominant human colonic microbiota ('Ruminococcus bicirculans') reveals two chromosomes and a selective capacity to utilize plant glucans.</title>
        <authorList>
            <consortium name="NISC Comparative Sequencing Program"/>
            <person name="Wegmann U."/>
            <person name="Louis P."/>
            <person name="Goesmann A."/>
            <person name="Henrissat B."/>
            <person name="Duncan S.H."/>
            <person name="Flint H.J."/>
        </authorList>
    </citation>
    <scope>NUCLEOTIDE SEQUENCE</scope>
    <source>
        <strain evidence="4">NBRC 103855</strain>
    </source>
</reference>
<feature type="chain" id="PRO_5045793290" evidence="2">
    <location>
        <begin position="25"/>
        <end position="338"/>
    </location>
</feature>